<feature type="region of interest" description="Disordered" evidence="1">
    <location>
        <begin position="278"/>
        <end position="305"/>
    </location>
</feature>
<evidence type="ECO:0008006" key="4">
    <source>
        <dbReference type="Google" id="ProtNLM"/>
    </source>
</evidence>
<comment type="caution">
    <text evidence="2">The sequence shown here is derived from an EMBL/GenBank/DDBJ whole genome shotgun (WGS) entry which is preliminary data.</text>
</comment>
<reference evidence="3" key="1">
    <citation type="submission" date="2023-07" db="EMBL/GenBank/DDBJ databases">
        <title>A draft genome of Kazachstania heterogenica Y-27499.</title>
        <authorList>
            <person name="Donic C."/>
            <person name="Kralova J.S."/>
            <person name="Fidel L."/>
            <person name="Ben-Dor S."/>
            <person name="Jung S."/>
        </authorList>
    </citation>
    <scope>NUCLEOTIDE SEQUENCE [LARGE SCALE GENOMIC DNA]</scope>
    <source>
        <strain evidence="3">Y27499</strain>
    </source>
</reference>
<feature type="compositionally biased region" description="Basic and acidic residues" evidence="1">
    <location>
        <begin position="457"/>
        <end position="467"/>
    </location>
</feature>
<name>A0AAN7WKH9_9SACH</name>
<sequence>MSDSKKKISTEADDVFEFLDSLPQSNSFTNTSSPAGGSEQKDANKQDGSLVTGEGPNGNENKEDILEFLEELEKSTNNNGSDTKNKITQKEKKKADTDANAGPSVKEPIKHDADDTANANDTASIASLKDKRSNDAGMEDREDSPLNDPITSFANWWSKSGSDKVSKIWNKTQEQASQFRDKLIENDAVLPVVNLSNLKDNLNTNNLLSLTDQITKNLTKIVVGDTEEVLRIHLVHDLINLSYLQYYVEEKFDQVMSSQVEGGIRIFVDEWGKPNNNTVNKNYNNNVDSNGHANENNSNSSSSNSINEFRQKIDLNLFQGKINDGDKLAFANLDNSIELFNKAHEAILQQQQEDQKVSNNNNNNINDNISDIFISILPISIPSTSHSNNADSNANDDSNDEIIKTIDTTSPNNFHFTVVLKDISNDITCIARSQSFPLKWLHWLQGSKIQTVAVEKGNSEDNKKNKSDDDDDDSKDNGDDGDEEIIVDPSEWVQQWIEDGIALVIGVVAQNYVIERMGF</sequence>
<organism evidence="2 3">
    <name type="scientific">Arxiozyma heterogenica</name>
    <dbReference type="NCBI Taxonomy" id="278026"/>
    <lineage>
        <taxon>Eukaryota</taxon>
        <taxon>Fungi</taxon>
        <taxon>Dikarya</taxon>
        <taxon>Ascomycota</taxon>
        <taxon>Saccharomycotina</taxon>
        <taxon>Saccharomycetes</taxon>
        <taxon>Saccharomycetales</taxon>
        <taxon>Saccharomycetaceae</taxon>
        <taxon>Arxiozyma</taxon>
    </lineage>
</organism>
<feature type="region of interest" description="Disordered" evidence="1">
    <location>
        <begin position="17"/>
        <end position="149"/>
    </location>
</feature>
<accession>A0AAN7WKH9</accession>
<protein>
    <recommendedName>
        <fullName evidence="4">Maintenance of telomere capping protein 1</fullName>
    </recommendedName>
</protein>
<feature type="compositionally biased region" description="Acidic residues" evidence="1">
    <location>
        <begin position="468"/>
        <end position="486"/>
    </location>
</feature>
<keyword evidence="3" id="KW-1185">Reference proteome</keyword>
<dbReference type="Proteomes" id="UP001306508">
    <property type="component" value="Unassembled WGS sequence"/>
</dbReference>
<evidence type="ECO:0000256" key="1">
    <source>
        <dbReference type="SAM" id="MobiDB-lite"/>
    </source>
</evidence>
<gene>
    <name evidence="2" type="ORF">RI543_000200</name>
</gene>
<evidence type="ECO:0000313" key="2">
    <source>
        <dbReference type="EMBL" id="KAK5782270.1"/>
    </source>
</evidence>
<feature type="compositionally biased region" description="Polar residues" evidence="1">
    <location>
        <begin position="22"/>
        <end position="35"/>
    </location>
</feature>
<dbReference type="PANTHER" id="PTHR28265:SF1">
    <property type="entry name" value="MAINTENANCE OF TELOMERE CAPPING PROTEIN 1"/>
    <property type="match status" value="1"/>
</dbReference>
<proteinExistence type="predicted"/>
<feature type="region of interest" description="Disordered" evidence="1">
    <location>
        <begin position="454"/>
        <end position="486"/>
    </location>
</feature>
<dbReference type="PANTHER" id="PTHR28265">
    <property type="entry name" value="MAINTENANCE OF TELOMERE CAPPING PROTEIN 1"/>
    <property type="match status" value="1"/>
</dbReference>
<feature type="compositionally biased region" description="Basic and acidic residues" evidence="1">
    <location>
        <begin position="83"/>
        <end position="97"/>
    </location>
</feature>
<dbReference type="Pfam" id="PF10310">
    <property type="entry name" value="DUF5427"/>
    <property type="match status" value="1"/>
</dbReference>
<evidence type="ECO:0000313" key="3">
    <source>
        <dbReference type="Proteomes" id="UP001306508"/>
    </source>
</evidence>
<dbReference type="EMBL" id="JAWIZZ010000006">
    <property type="protein sequence ID" value="KAK5782270.1"/>
    <property type="molecule type" value="Genomic_DNA"/>
</dbReference>
<dbReference type="InterPro" id="IPR018814">
    <property type="entry name" value="DUF5427"/>
</dbReference>
<dbReference type="AlphaFoldDB" id="A0AAN7WKH9"/>